<dbReference type="SUPFAM" id="SSF51182">
    <property type="entry name" value="RmlC-like cupins"/>
    <property type="match status" value="1"/>
</dbReference>
<dbReference type="EMBL" id="MG264610">
    <property type="protein sequence ID" value="AUG32026.1"/>
    <property type="molecule type" value="Genomic_DNA"/>
</dbReference>
<reference evidence="1" key="1">
    <citation type="submission" date="2017-10" db="EMBL/GenBank/DDBJ databases">
        <title>Paulinella longichromatophora chromatophore genome.</title>
        <authorList>
            <person name="Lhee D."/>
            <person name="Yoon H.S."/>
        </authorList>
    </citation>
    <scope>NUCLEOTIDE SEQUENCE</scope>
</reference>
<name>A0A2H4ZNB9_9EUKA</name>
<evidence type="ECO:0008006" key="2">
    <source>
        <dbReference type="Google" id="ProtNLM"/>
    </source>
</evidence>
<keyword evidence="1" id="KW-0934">Plastid</keyword>
<evidence type="ECO:0000313" key="1">
    <source>
        <dbReference type="EMBL" id="AUG32026.1"/>
    </source>
</evidence>
<sequence>MRLTEKWGFNISKRWGETYRDKSLATNTFLGRSLLQSAKKNNGILLKTTGFRLEYIYLNSNTTPADQLNRYDESAWLLVVQGNILIQIEGEENFYDLNVGDNLLITRHHHYHIIQTDLAPETICLGLFWSLHD</sequence>
<gene>
    <name evidence="1" type="ORF">PLO_009</name>
</gene>
<dbReference type="Gene3D" id="2.60.120.10">
    <property type="entry name" value="Jelly Rolls"/>
    <property type="match status" value="1"/>
</dbReference>
<organism evidence="1">
    <name type="scientific">Paulinella longichromatophora</name>
    <dbReference type="NCBI Taxonomy" id="1708747"/>
    <lineage>
        <taxon>Eukaryota</taxon>
        <taxon>Sar</taxon>
        <taxon>Rhizaria</taxon>
        <taxon>Cercozoa</taxon>
        <taxon>Imbricatea</taxon>
        <taxon>Silicofilosea</taxon>
        <taxon>Euglyphida</taxon>
        <taxon>Paulinellidae</taxon>
        <taxon>Paulinella</taxon>
    </lineage>
</organism>
<accession>A0A2H4ZNB9</accession>
<geneLocation type="plastid" evidence="1"/>
<proteinExistence type="predicted"/>
<dbReference type="InterPro" id="IPR011051">
    <property type="entry name" value="RmlC_Cupin_sf"/>
</dbReference>
<protein>
    <recommendedName>
        <fullName evidence="2">Cupin 2 conserved barrel domain-containing protein</fullName>
    </recommendedName>
</protein>
<dbReference type="InterPro" id="IPR014710">
    <property type="entry name" value="RmlC-like_jellyroll"/>
</dbReference>
<dbReference type="AlphaFoldDB" id="A0A2H4ZNB9"/>